<feature type="non-terminal residue" evidence="3">
    <location>
        <position position="1"/>
    </location>
</feature>
<evidence type="ECO:0000256" key="1">
    <source>
        <dbReference type="ARBA" id="ARBA00023002"/>
    </source>
</evidence>
<dbReference type="AlphaFoldDB" id="A0A8J2KFX9"/>
<dbReference type="Proteomes" id="UP000708208">
    <property type="component" value="Unassembled WGS sequence"/>
</dbReference>
<sequence>VLRGTLRYEGFANAIKGLQRLGLIDPNPHPVLHPNGPDISWRQLICHMLHQHGDIFYDNLKNLLLKEFEGDVQKLETVESMGLLDDVLVHKLDTPLDTVSNFLSKKLAFEKNERDLIVLRHEVQVLWPDGKREFRGINLVAYGEPNGYSAMAKCVGYPAAIAAKMVLDGEIQQTGTVYPFAPEIYRPMLSRLRSEGIEAVEKSKFF</sequence>
<dbReference type="InterPro" id="IPR032095">
    <property type="entry name" value="Sacchrp_dh-like_C"/>
</dbReference>
<evidence type="ECO:0000313" key="4">
    <source>
        <dbReference type="Proteomes" id="UP000708208"/>
    </source>
</evidence>
<keyword evidence="1" id="KW-0560">Oxidoreductase</keyword>
<protein>
    <recommendedName>
        <fullName evidence="2">Saccharopine dehydrogenase-like C-terminal domain-containing protein</fullName>
    </recommendedName>
</protein>
<proteinExistence type="predicted"/>
<evidence type="ECO:0000313" key="3">
    <source>
        <dbReference type="EMBL" id="CAG7785880.1"/>
    </source>
</evidence>
<dbReference type="PANTHER" id="PTHR11133">
    <property type="entry name" value="SACCHAROPINE DEHYDROGENASE"/>
    <property type="match status" value="1"/>
</dbReference>
<gene>
    <name evidence="3" type="ORF">AFUS01_LOCUS24476</name>
</gene>
<dbReference type="PANTHER" id="PTHR11133:SF22">
    <property type="entry name" value="ALPHA-AMINOADIPIC SEMIALDEHYDE SYNTHASE, MITOCHONDRIAL"/>
    <property type="match status" value="1"/>
</dbReference>
<organism evidence="3 4">
    <name type="scientific">Allacma fusca</name>
    <dbReference type="NCBI Taxonomy" id="39272"/>
    <lineage>
        <taxon>Eukaryota</taxon>
        <taxon>Metazoa</taxon>
        <taxon>Ecdysozoa</taxon>
        <taxon>Arthropoda</taxon>
        <taxon>Hexapoda</taxon>
        <taxon>Collembola</taxon>
        <taxon>Symphypleona</taxon>
        <taxon>Sminthuridae</taxon>
        <taxon>Allacma</taxon>
    </lineage>
</organism>
<feature type="domain" description="Saccharopine dehydrogenase-like C-terminal" evidence="2">
    <location>
        <begin position="2"/>
        <end position="197"/>
    </location>
</feature>
<dbReference type="GO" id="GO:0005737">
    <property type="term" value="C:cytoplasm"/>
    <property type="evidence" value="ECO:0007669"/>
    <property type="project" value="TreeGrafter"/>
</dbReference>
<dbReference type="EMBL" id="CAJVCH010306183">
    <property type="protein sequence ID" value="CAG7785880.1"/>
    <property type="molecule type" value="Genomic_DNA"/>
</dbReference>
<evidence type="ECO:0000259" key="2">
    <source>
        <dbReference type="Pfam" id="PF16653"/>
    </source>
</evidence>
<comment type="caution">
    <text evidence="3">The sequence shown here is derived from an EMBL/GenBank/DDBJ whole genome shotgun (WGS) entry which is preliminary data.</text>
</comment>
<dbReference type="GO" id="GO:0019878">
    <property type="term" value="P:lysine biosynthetic process via aminoadipic acid"/>
    <property type="evidence" value="ECO:0007669"/>
    <property type="project" value="TreeGrafter"/>
</dbReference>
<dbReference type="Pfam" id="PF16653">
    <property type="entry name" value="Sacchrp_dh_C"/>
    <property type="match status" value="1"/>
</dbReference>
<name>A0A8J2KFX9_9HEXA</name>
<dbReference type="OrthoDB" id="10059875at2759"/>
<reference evidence="3" key="1">
    <citation type="submission" date="2021-06" db="EMBL/GenBank/DDBJ databases">
        <authorList>
            <person name="Hodson N. C."/>
            <person name="Mongue J. A."/>
            <person name="Jaron S. K."/>
        </authorList>
    </citation>
    <scope>NUCLEOTIDE SEQUENCE</scope>
</reference>
<dbReference type="FunFam" id="1.10.1870.10:FF:000001">
    <property type="entry name" value="Alpha-aminoadipic semialdehyde synthase, mitochondrial"/>
    <property type="match status" value="1"/>
</dbReference>
<dbReference type="GO" id="GO:0004753">
    <property type="term" value="F:saccharopine dehydrogenase activity"/>
    <property type="evidence" value="ECO:0007669"/>
    <property type="project" value="TreeGrafter"/>
</dbReference>
<accession>A0A8J2KFX9</accession>
<dbReference type="InterPro" id="IPR051168">
    <property type="entry name" value="AASS"/>
</dbReference>
<keyword evidence="4" id="KW-1185">Reference proteome</keyword>